<evidence type="ECO:0000256" key="1">
    <source>
        <dbReference type="SAM" id="SignalP"/>
    </source>
</evidence>
<keyword evidence="3" id="KW-1185">Reference proteome</keyword>
<gene>
    <name evidence="2" type="ORF">MKY91_17675</name>
</gene>
<protein>
    <submittedName>
        <fullName evidence="2">YwmB family TATA-box binding protein</fullName>
    </submittedName>
</protein>
<accession>A0ABU9VM52</accession>
<feature type="signal peptide" evidence="1">
    <location>
        <begin position="1"/>
        <end position="20"/>
    </location>
</feature>
<organism evidence="2 3">
    <name type="scientific">Alkalicoccobacillus gibsonii</name>
    <dbReference type="NCBI Taxonomy" id="79881"/>
    <lineage>
        <taxon>Bacteria</taxon>
        <taxon>Bacillati</taxon>
        <taxon>Bacillota</taxon>
        <taxon>Bacilli</taxon>
        <taxon>Bacillales</taxon>
        <taxon>Bacillaceae</taxon>
        <taxon>Alkalicoccobacillus</taxon>
    </lineage>
</organism>
<reference evidence="2 3" key="1">
    <citation type="submission" date="2024-03" db="EMBL/GenBank/DDBJ databases">
        <title>Bacilli Hybrid Assemblies.</title>
        <authorList>
            <person name="Kovac J."/>
        </authorList>
    </citation>
    <scope>NUCLEOTIDE SEQUENCE [LARGE SCALE GENOMIC DNA]</scope>
    <source>
        <strain evidence="2 3">FSL R7-0666</strain>
    </source>
</reference>
<comment type="caution">
    <text evidence="2">The sequence shown here is derived from an EMBL/GenBank/DDBJ whole genome shotgun (WGS) entry which is preliminary data.</text>
</comment>
<evidence type="ECO:0000313" key="2">
    <source>
        <dbReference type="EMBL" id="MEN0644990.1"/>
    </source>
</evidence>
<dbReference type="RefSeq" id="WP_343131606.1">
    <property type="nucleotide sequence ID" value="NZ_JBCITK010000001.1"/>
</dbReference>
<keyword evidence="1" id="KW-0732">Signal</keyword>
<sequence>MGWMKGLLSLLIMSSAVVFYTNSDNTQAERDIQPIETILELVEYGEMALKEWQVLARDVQGTIESEKMFQEHVHKLRDQLEGWNQTYYDTSATEWTAEFQLTSEGGVTESIRLMAYPENGTHTLASTYKLVGTRATDWHTYKLEEQLQDRLLLFSMDTASLFTQVQGTQDALTNKNDSLLDQAHVYMEKLDAKEVEALTEETFVSVSAYTTVWKDQLNTGDQTMNVQIALRSDKALGEGTTVTIGTPIITTEY</sequence>
<dbReference type="Gene3D" id="3.30.2030.10">
    <property type="entry name" value="YwmB-like"/>
    <property type="match status" value="1"/>
</dbReference>
<dbReference type="EMBL" id="JBCITK010000001">
    <property type="protein sequence ID" value="MEN0644990.1"/>
    <property type="molecule type" value="Genomic_DNA"/>
</dbReference>
<evidence type="ECO:0000313" key="3">
    <source>
        <dbReference type="Proteomes" id="UP001418796"/>
    </source>
</evidence>
<proteinExistence type="predicted"/>
<feature type="chain" id="PRO_5046042222" evidence="1">
    <location>
        <begin position="21"/>
        <end position="253"/>
    </location>
</feature>
<dbReference type="SUPFAM" id="SSF143842">
    <property type="entry name" value="YwmB-like"/>
    <property type="match status" value="1"/>
</dbReference>
<dbReference type="Proteomes" id="UP001418796">
    <property type="component" value="Unassembled WGS sequence"/>
</dbReference>
<dbReference type="InterPro" id="IPR036209">
    <property type="entry name" value="YwmB-like_sf"/>
</dbReference>
<dbReference type="Pfam" id="PF08680">
    <property type="entry name" value="DUF1779"/>
    <property type="match status" value="1"/>
</dbReference>
<dbReference type="InterPro" id="IPR014794">
    <property type="entry name" value="DUF1779"/>
</dbReference>
<name>A0ABU9VM52_9BACI</name>
<dbReference type="Gene3D" id="3.30.360.40">
    <property type="entry name" value="YwmB-like"/>
    <property type="match status" value="1"/>
</dbReference>